<reference evidence="1 2" key="1">
    <citation type="journal article" date="2015" name="Proc. Natl. Acad. Sci. U.S.A.">
        <title>The resurrection genome of Boea hygrometrica: A blueprint for survival of dehydration.</title>
        <authorList>
            <person name="Xiao L."/>
            <person name="Yang G."/>
            <person name="Zhang L."/>
            <person name="Yang X."/>
            <person name="Zhao S."/>
            <person name="Ji Z."/>
            <person name="Zhou Q."/>
            <person name="Hu M."/>
            <person name="Wang Y."/>
            <person name="Chen M."/>
            <person name="Xu Y."/>
            <person name="Jin H."/>
            <person name="Xiao X."/>
            <person name="Hu G."/>
            <person name="Bao F."/>
            <person name="Hu Y."/>
            <person name="Wan P."/>
            <person name="Li L."/>
            <person name="Deng X."/>
            <person name="Kuang T."/>
            <person name="Xiang C."/>
            <person name="Zhu J.K."/>
            <person name="Oliver M.J."/>
            <person name="He Y."/>
        </authorList>
    </citation>
    <scope>NUCLEOTIDE SEQUENCE [LARGE SCALE GENOMIC DNA]</scope>
    <source>
        <strain evidence="2">cv. XS01</strain>
    </source>
</reference>
<evidence type="ECO:0000313" key="1">
    <source>
        <dbReference type="EMBL" id="KZV26533.1"/>
    </source>
</evidence>
<accession>A0A2Z7AYJ2</accession>
<organism evidence="1 2">
    <name type="scientific">Dorcoceras hygrometricum</name>
    <dbReference type="NCBI Taxonomy" id="472368"/>
    <lineage>
        <taxon>Eukaryota</taxon>
        <taxon>Viridiplantae</taxon>
        <taxon>Streptophyta</taxon>
        <taxon>Embryophyta</taxon>
        <taxon>Tracheophyta</taxon>
        <taxon>Spermatophyta</taxon>
        <taxon>Magnoliopsida</taxon>
        <taxon>eudicotyledons</taxon>
        <taxon>Gunneridae</taxon>
        <taxon>Pentapetalae</taxon>
        <taxon>asterids</taxon>
        <taxon>lamiids</taxon>
        <taxon>Lamiales</taxon>
        <taxon>Gesneriaceae</taxon>
        <taxon>Didymocarpoideae</taxon>
        <taxon>Trichosporeae</taxon>
        <taxon>Loxocarpinae</taxon>
        <taxon>Dorcoceras</taxon>
    </lineage>
</organism>
<dbReference type="Proteomes" id="UP000250235">
    <property type="component" value="Unassembled WGS sequence"/>
</dbReference>
<gene>
    <name evidence="1" type="ORF">F511_35994</name>
</gene>
<proteinExistence type="predicted"/>
<dbReference type="AlphaFoldDB" id="A0A2Z7AYJ2"/>
<protein>
    <submittedName>
        <fullName evidence="1">Uncharacterized protein</fullName>
    </submittedName>
</protein>
<evidence type="ECO:0000313" key="2">
    <source>
        <dbReference type="Proteomes" id="UP000250235"/>
    </source>
</evidence>
<dbReference type="EMBL" id="KV011209">
    <property type="protein sequence ID" value="KZV26533.1"/>
    <property type="molecule type" value="Genomic_DNA"/>
</dbReference>
<keyword evidence="2" id="KW-1185">Reference proteome</keyword>
<name>A0A2Z7AYJ2_9LAMI</name>
<sequence>MGQQRLCAGICEHSDMSTPVNGAEWIVSADMRVSRDICCVSARLGDLIRRVGGARRNLSVREFLRQLTQEFLSSFELLGSSCCVCLDQRRSRLEKVEFALVRSVEV</sequence>